<accession>A0A0F8ZKR9</accession>
<organism evidence="1">
    <name type="scientific">marine sediment metagenome</name>
    <dbReference type="NCBI Taxonomy" id="412755"/>
    <lineage>
        <taxon>unclassified sequences</taxon>
        <taxon>metagenomes</taxon>
        <taxon>ecological metagenomes</taxon>
    </lineage>
</organism>
<feature type="non-terminal residue" evidence="1">
    <location>
        <position position="1"/>
    </location>
</feature>
<sequence>HNIIPGIIARTIDFYSIAAVTIDADGELVGGLICIPKTGTISKIGFRVVSVTTTDTLKVSIQGIDDTNGRPDGVIAASGTLSTPSANTTNWVALDSSLAVTRGQEIAIVVEFNDFVGEGSDGNLQIGHRISGIAPSNIQYNFSFTGGVWVFNSRIPNFGIEYNDGMIEPVINCFPVANLVSFTFNNTDNPNRIGMRFQVPYTCRIDGMFFFGDIDANANIILYDSDGISPLETVLIDKDVRLSVFRTSYYVQFTGVQILTRDTYYRIVIVPLTGSDITLFAFSVTDDGANKAMNAVDGGTFFHSTTANGAPTEEADWTQTLTQRPIMGLVVDKLDDGIGQPAGHHADGRKNELP</sequence>
<reference evidence="1" key="1">
    <citation type="journal article" date="2015" name="Nature">
        <title>Complex archaea that bridge the gap between prokaryotes and eukaryotes.</title>
        <authorList>
            <person name="Spang A."/>
            <person name="Saw J.H."/>
            <person name="Jorgensen S.L."/>
            <person name="Zaremba-Niedzwiedzka K."/>
            <person name="Martijn J."/>
            <person name="Lind A.E."/>
            <person name="van Eijk R."/>
            <person name="Schleper C."/>
            <person name="Guy L."/>
            <person name="Ettema T.J."/>
        </authorList>
    </citation>
    <scope>NUCLEOTIDE SEQUENCE</scope>
</reference>
<evidence type="ECO:0000313" key="1">
    <source>
        <dbReference type="EMBL" id="KKK94408.1"/>
    </source>
</evidence>
<dbReference type="EMBL" id="LAZR01047358">
    <property type="protein sequence ID" value="KKK94408.1"/>
    <property type="molecule type" value="Genomic_DNA"/>
</dbReference>
<comment type="caution">
    <text evidence="1">The sequence shown here is derived from an EMBL/GenBank/DDBJ whole genome shotgun (WGS) entry which is preliminary data.</text>
</comment>
<name>A0A0F8ZKR9_9ZZZZ</name>
<protein>
    <submittedName>
        <fullName evidence="1">Uncharacterized protein</fullName>
    </submittedName>
</protein>
<dbReference type="AlphaFoldDB" id="A0A0F8ZKR9"/>
<gene>
    <name evidence="1" type="ORF">LCGC14_2683150</name>
</gene>
<proteinExistence type="predicted"/>